<organism evidence="2 3">
    <name type="scientific">Merismopedia glauca CCAP 1448/3</name>
    <dbReference type="NCBI Taxonomy" id="1296344"/>
    <lineage>
        <taxon>Bacteria</taxon>
        <taxon>Bacillati</taxon>
        <taxon>Cyanobacteriota</taxon>
        <taxon>Cyanophyceae</taxon>
        <taxon>Synechococcales</taxon>
        <taxon>Merismopediaceae</taxon>
        <taxon>Merismopedia</taxon>
    </lineage>
</organism>
<evidence type="ECO:0000256" key="1">
    <source>
        <dbReference type="SAM" id="MobiDB-lite"/>
    </source>
</evidence>
<comment type="caution">
    <text evidence="2">The sequence shown here is derived from an EMBL/GenBank/DDBJ whole genome shotgun (WGS) entry which is preliminary data.</text>
</comment>
<name>A0A2T1BX03_9CYAN</name>
<reference evidence="2 3" key="1">
    <citation type="submission" date="2018-02" db="EMBL/GenBank/DDBJ databases">
        <authorList>
            <person name="Cohen D.B."/>
            <person name="Kent A.D."/>
        </authorList>
    </citation>
    <scope>NUCLEOTIDE SEQUENCE [LARGE SCALE GENOMIC DNA]</scope>
    <source>
        <strain evidence="2 3">CCAP 1448/3</strain>
    </source>
</reference>
<dbReference type="EMBL" id="PVWJ01000193">
    <property type="protein sequence ID" value="PSB00545.1"/>
    <property type="molecule type" value="Genomic_DNA"/>
</dbReference>
<dbReference type="Proteomes" id="UP000238762">
    <property type="component" value="Unassembled WGS sequence"/>
</dbReference>
<feature type="region of interest" description="Disordered" evidence="1">
    <location>
        <begin position="1"/>
        <end position="21"/>
    </location>
</feature>
<evidence type="ECO:0000313" key="3">
    <source>
        <dbReference type="Proteomes" id="UP000238762"/>
    </source>
</evidence>
<proteinExistence type="predicted"/>
<accession>A0A2T1BX03</accession>
<protein>
    <submittedName>
        <fullName evidence="2">Uncharacterized protein</fullName>
    </submittedName>
</protein>
<keyword evidence="3" id="KW-1185">Reference proteome</keyword>
<evidence type="ECO:0000313" key="2">
    <source>
        <dbReference type="EMBL" id="PSB00545.1"/>
    </source>
</evidence>
<dbReference type="AlphaFoldDB" id="A0A2T1BX03"/>
<sequence>MFSTGIGREKLNTSSNRRQFVKKKDLKRMERELKHYSSTYRYANKEGKEQLSLHIWKLRQAIAEQTELSIPNATANPERAEYAIGNGTGST</sequence>
<reference evidence="2 3" key="2">
    <citation type="submission" date="2018-03" db="EMBL/GenBank/DDBJ databases">
        <title>The ancient ancestry and fast evolution of plastids.</title>
        <authorList>
            <person name="Moore K.R."/>
            <person name="Magnabosco C."/>
            <person name="Momper L."/>
            <person name="Gold D.A."/>
            <person name="Bosak T."/>
            <person name="Fournier G.P."/>
        </authorList>
    </citation>
    <scope>NUCLEOTIDE SEQUENCE [LARGE SCALE GENOMIC DNA]</scope>
    <source>
        <strain evidence="2 3">CCAP 1448/3</strain>
    </source>
</reference>
<gene>
    <name evidence="2" type="ORF">C7B64_22955</name>
</gene>